<feature type="domain" description="ABC transmembrane type-1" evidence="9">
    <location>
        <begin position="101"/>
        <end position="313"/>
    </location>
</feature>
<dbReference type="PANTHER" id="PTHR43005">
    <property type="entry name" value="BLR7065 PROTEIN"/>
    <property type="match status" value="1"/>
</dbReference>
<dbReference type="PROSITE" id="PS50928">
    <property type="entry name" value="ABC_TM1"/>
    <property type="match status" value="1"/>
</dbReference>
<proteinExistence type="inferred from homology"/>
<gene>
    <name evidence="10" type="ORF">KSF_091050</name>
</gene>
<comment type="caution">
    <text evidence="10">The sequence shown here is derived from an EMBL/GenBank/DDBJ whole genome shotgun (WGS) entry which is preliminary data.</text>
</comment>
<feature type="transmembrane region" description="Helical" evidence="7">
    <location>
        <begin position="178"/>
        <end position="197"/>
    </location>
</feature>
<dbReference type="InterPro" id="IPR000515">
    <property type="entry name" value="MetI-like"/>
</dbReference>
<evidence type="ECO:0000313" key="10">
    <source>
        <dbReference type="EMBL" id="GHO99057.1"/>
    </source>
</evidence>
<dbReference type="EMBL" id="BNJK01000002">
    <property type="protein sequence ID" value="GHO99057.1"/>
    <property type="molecule type" value="Genomic_DNA"/>
</dbReference>
<feature type="compositionally biased region" description="Polar residues" evidence="8">
    <location>
        <begin position="14"/>
        <end position="31"/>
    </location>
</feature>
<evidence type="ECO:0000313" key="11">
    <source>
        <dbReference type="Proteomes" id="UP000597444"/>
    </source>
</evidence>
<keyword evidence="5 7" id="KW-1133">Transmembrane helix</keyword>
<dbReference type="AlphaFoldDB" id="A0A8J3IYF1"/>
<comment type="subcellular location">
    <subcellularLocation>
        <location evidence="1 7">Cell membrane</location>
        <topology evidence="1 7">Multi-pass membrane protein</topology>
    </subcellularLocation>
</comment>
<evidence type="ECO:0000259" key="9">
    <source>
        <dbReference type="PROSITE" id="PS50928"/>
    </source>
</evidence>
<keyword evidence="6 7" id="KW-0472">Membrane</keyword>
<reference evidence="10" key="1">
    <citation type="submission" date="2020-10" db="EMBL/GenBank/DDBJ databases">
        <title>Taxonomic study of unclassified bacteria belonging to the class Ktedonobacteria.</title>
        <authorList>
            <person name="Yabe S."/>
            <person name="Wang C.M."/>
            <person name="Zheng Y."/>
            <person name="Sakai Y."/>
            <person name="Cavaletti L."/>
            <person name="Monciardini P."/>
            <person name="Donadio S."/>
        </authorList>
    </citation>
    <scope>NUCLEOTIDE SEQUENCE</scope>
    <source>
        <strain evidence="10">ID150040</strain>
    </source>
</reference>
<evidence type="ECO:0000256" key="7">
    <source>
        <dbReference type="RuleBase" id="RU363032"/>
    </source>
</evidence>
<evidence type="ECO:0000256" key="5">
    <source>
        <dbReference type="ARBA" id="ARBA00022989"/>
    </source>
</evidence>
<evidence type="ECO:0000256" key="3">
    <source>
        <dbReference type="ARBA" id="ARBA00022475"/>
    </source>
</evidence>
<dbReference type="Proteomes" id="UP000597444">
    <property type="component" value="Unassembled WGS sequence"/>
</dbReference>
<evidence type="ECO:0000256" key="2">
    <source>
        <dbReference type="ARBA" id="ARBA00022448"/>
    </source>
</evidence>
<sequence>MPRLSSVCAKGNPMSITPMNAKAQQQTTATPPSAPARRHVDTLPYLLLLPSIVMICIIELYPFITGLLYSFQNGSLLAPGSFVGLENYLATFSDPEFLYSLGFSALFAVFSVIGSYLLGLGLALLLVQNFPLRGLFRVLLIIPWILSSIVTIVSWRWLIQDQHGSINVLLSWFHLGPIFFLSDTRWAVVSVIVIKIWRSFPFMMISLIAALQTIDGNLYEAARIDGAGRWASFRSVTFPGIYNISIILWILMTIWSVNDFETPWLLTQGGPSNATESLMILAYKDTFARNTVGSGSAVAFISLIILMVLAIVMMRFRNRE</sequence>
<feature type="transmembrane region" description="Helical" evidence="7">
    <location>
        <begin position="45"/>
        <end position="71"/>
    </location>
</feature>
<feature type="transmembrane region" description="Helical" evidence="7">
    <location>
        <begin position="297"/>
        <end position="316"/>
    </location>
</feature>
<name>A0A8J3IYF1_9CHLR</name>
<accession>A0A8J3IYF1</accession>
<keyword evidence="2 7" id="KW-0813">Transport</keyword>
<feature type="region of interest" description="Disordered" evidence="8">
    <location>
        <begin position="1"/>
        <end position="35"/>
    </location>
</feature>
<evidence type="ECO:0000256" key="4">
    <source>
        <dbReference type="ARBA" id="ARBA00022692"/>
    </source>
</evidence>
<feature type="transmembrane region" description="Helical" evidence="7">
    <location>
        <begin position="236"/>
        <end position="257"/>
    </location>
</feature>
<evidence type="ECO:0000256" key="8">
    <source>
        <dbReference type="SAM" id="MobiDB-lite"/>
    </source>
</evidence>
<organism evidence="10 11">
    <name type="scientific">Reticulibacter mediterranei</name>
    <dbReference type="NCBI Taxonomy" id="2778369"/>
    <lineage>
        <taxon>Bacteria</taxon>
        <taxon>Bacillati</taxon>
        <taxon>Chloroflexota</taxon>
        <taxon>Ktedonobacteria</taxon>
        <taxon>Ktedonobacterales</taxon>
        <taxon>Reticulibacteraceae</taxon>
        <taxon>Reticulibacter</taxon>
    </lineage>
</organism>
<dbReference type="Pfam" id="PF00528">
    <property type="entry name" value="BPD_transp_1"/>
    <property type="match status" value="1"/>
</dbReference>
<protein>
    <submittedName>
        <fullName evidence="10">Transporter</fullName>
    </submittedName>
</protein>
<dbReference type="PANTHER" id="PTHR43005:SF1">
    <property type="entry name" value="SPERMIDINE_PUTRESCINE TRANSPORT SYSTEM PERMEASE PROTEIN"/>
    <property type="match status" value="1"/>
</dbReference>
<comment type="similarity">
    <text evidence="7">Belongs to the binding-protein-dependent transport system permease family.</text>
</comment>
<dbReference type="Gene3D" id="1.10.3720.10">
    <property type="entry name" value="MetI-like"/>
    <property type="match status" value="1"/>
</dbReference>
<dbReference type="CDD" id="cd06261">
    <property type="entry name" value="TM_PBP2"/>
    <property type="match status" value="1"/>
</dbReference>
<dbReference type="GO" id="GO:0055085">
    <property type="term" value="P:transmembrane transport"/>
    <property type="evidence" value="ECO:0007669"/>
    <property type="project" value="InterPro"/>
</dbReference>
<dbReference type="GO" id="GO:0005886">
    <property type="term" value="C:plasma membrane"/>
    <property type="evidence" value="ECO:0007669"/>
    <property type="project" value="UniProtKB-SubCell"/>
</dbReference>
<keyword evidence="11" id="KW-1185">Reference proteome</keyword>
<keyword evidence="3" id="KW-1003">Cell membrane</keyword>
<feature type="transmembrane region" description="Helical" evidence="7">
    <location>
        <begin position="138"/>
        <end position="158"/>
    </location>
</feature>
<keyword evidence="4 7" id="KW-0812">Transmembrane</keyword>
<evidence type="ECO:0000256" key="6">
    <source>
        <dbReference type="ARBA" id="ARBA00023136"/>
    </source>
</evidence>
<dbReference type="SUPFAM" id="SSF161098">
    <property type="entry name" value="MetI-like"/>
    <property type="match status" value="1"/>
</dbReference>
<feature type="transmembrane region" description="Helical" evidence="7">
    <location>
        <begin position="97"/>
        <end position="126"/>
    </location>
</feature>
<dbReference type="InterPro" id="IPR035906">
    <property type="entry name" value="MetI-like_sf"/>
</dbReference>
<evidence type="ECO:0000256" key="1">
    <source>
        <dbReference type="ARBA" id="ARBA00004651"/>
    </source>
</evidence>